<dbReference type="EMBL" id="JBHSSW010000012">
    <property type="protein sequence ID" value="MFC6198684.1"/>
    <property type="molecule type" value="Genomic_DNA"/>
</dbReference>
<protein>
    <submittedName>
        <fullName evidence="2">Uncharacterized protein</fullName>
    </submittedName>
</protein>
<comment type="caution">
    <text evidence="2">The sequence shown here is derived from an EMBL/GenBank/DDBJ whole genome shotgun (WGS) entry which is preliminary data.</text>
</comment>
<dbReference type="Proteomes" id="UP001596303">
    <property type="component" value="Unassembled WGS sequence"/>
</dbReference>
<proteinExistence type="predicted"/>
<sequence>MFKVISVAAMIFAACLPASMAQEAVGRAMVDGKTVILFSDFSWEYESAGDAECQVISRELSFCGSSLKWRAMPNDGGEVAAMYRYDDRNYAMVVVEDLGIEDGLTKDFMRKAVIENAASGAGVPVSAVTVFENTDTMFGESEAVFVAYGLAVDNLPIVYANTIVTKPNSSYQLITYAVGRELTDEQKVLHVDFIDSMQLK</sequence>
<reference evidence="3" key="1">
    <citation type="journal article" date="2019" name="Int. J. Syst. Evol. Microbiol.">
        <title>The Global Catalogue of Microorganisms (GCM) 10K type strain sequencing project: providing services to taxonomists for standard genome sequencing and annotation.</title>
        <authorList>
            <consortium name="The Broad Institute Genomics Platform"/>
            <consortium name="The Broad Institute Genome Sequencing Center for Infectious Disease"/>
            <person name="Wu L."/>
            <person name="Ma J."/>
        </authorList>
    </citation>
    <scope>NUCLEOTIDE SEQUENCE [LARGE SCALE GENOMIC DNA]</scope>
    <source>
        <strain evidence="3">CGMCC-1.15741</strain>
    </source>
</reference>
<evidence type="ECO:0000313" key="2">
    <source>
        <dbReference type="EMBL" id="MFC6198684.1"/>
    </source>
</evidence>
<organism evidence="2 3">
    <name type="scientific">Ponticaulis profundi</name>
    <dbReference type="NCBI Taxonomy" id="2665222"/>
    <lineage>
        <taxon>Bacteria</taxon>
        <taxon>Pseudomonadati</taxon>
        <taxon>Pseudomonadota</taxon>
        <taxon>Alphaproteobacteria</taxon>
        <taxon>Hyphomonadales</taxon>
        <taxon>Hyphomonadaceae</taxon>
        <taxon>Ponticaulis</taxon>
    </lineage>
</organism>
<gene>
    <name evidence="2" type="ORF">ACFQDM_11360</name>
</gene>
<evidence type="ECO:0000313" key="3">
    <source>
        <dbReference type="Proteomes" id="UP001596303"/>
    </source>
</evidence>
<evidence type="ECO:0000256" key="1">
    <source>
        <dbReference type="SAM" id="SignalP"/>
    </source>
</evidence>
<feature type="signal peptide" evidence="1">
    <location>
        <begin position="1"/>
        <end position="20"/>
    </location>
</feature>
<dbReference type="PROSITE" id="PS51257">
    <property type="entry name" value="PROKAR_LIPOPROTEIN"/>
    <property type="match status" value="1"/>
</dbReference>
<keyword evidence="1" id="KW-0732">Signal</keyword>
<feature type="chain" id="PRO_5046439483" evidence="1">
    <location>
        <begin position="21"/>
        <end position="200"/>
    </location>
</feature>
<keyword evidence="3" id="KW-1185">Reference proteome</keyword>
<name>A0ABW1SB72_9PROT</name>
<accession>A0ABW1SB72</accession>
<dbReference type="RefSeq" id="WP_377379102.1">
    <property type="nucleotide sequence ID" value="NZ_JBHSSW010000012.1"/>
</dbReference>